<name>A0A242CCN0_9ENTE</name>
<dbReference type="SUPFAM" id="SSF110849">
    <property type="entry name" value="ParB/Sulfiredoxin"/>
    <property type="match status" value="1"/>
</dbReference>
<dbReference type="Proteomes" id="UP000195139">
    <property type="component" value="Unassembled WGS sequence"/>
</dbReference>
<reference evidence="1 3" key="2">
    <citation type="submission" date="2018-07" db="EMBL/GenBank/DDBJ databases">
        <title>The Genome Sequence of Enterococcus sp. DIV0659b.</title>
        <authorList>
            <consortium name="The Broad Institute Genomics Platform"/>
            <consortium name="The Broad Institute Genomic Center for Infectious Diseases"/>
            <person name="Earl A."/>
            <person name="Manson A."/>
            <person name="Schwartman J."/>
            <person name="Gilmore M."/>
            <person name="Abouelleil A."/>
            <person name="Cao P."/>
            <person name="Chapman S."/>
            <person name="Cusick C."/>
            <person name="Shea T."/>
            <person name="Young S."/>
            <person name="Neafsey D."/>
            <person name="Nusbaum C."/>
            <person name="Birren B."/>
        </authorList>
    </citation>
    <scope>NUCLEOTIDE SEQUENCE [LARGE SCALE GENOMIC DNA]</scope>
    <source>
        <strain evidence="1 3">4G2_DIV0659</strain>
    </source>
</reference>
<comment type="caution">
    <text evidence="2">The sequence shown here is derived from an EMBL/GenBank/DDBJ whole genome shotgun (WGS) entry which is preliminary data.</text>
</comment>
<dbReference type="EMBL" id="NGLE02000001">
    <property type="protein sequence ID" value="MEI5993742.1"/>
    <property type="molecule type" value="Genomic_DNA"/>
</dbReference>
<gene>
    <name evidence="1" type="ORF">A5880_001289</name>
    <name evidence="2" type="ORF">A5880_002148</name>
</gene>
<protein>
    <submittedName>
        <fullName evidence="2">Uncharacterized protein</fullName>
    </submittedName>
</protein>
<dbReference type="InterPro" id="IPR036086">
    <property type="entry name" value="ParB/Sulfiredoxin_sf"/>
</dbReference>
<dbReference type="AlphaFoldDB" id="A0A242CCN0"/>
<dbReference type="RefSeq" id="WP_086331030.1">
    <property type="nucleotide sequence ID" value="NZ_NGLE02000001.1"/>
</dbReference>
<proteinExistence type="predicted"/>
<evidence type="ECO:0000313" key="1">
    <source>
        <dbReference type="EMBL" id="MEI5993742.1"/>
    </source>
</evidence>
<keyword evidence="3" id="KW-1185">Reference proteome</keyword>
<reference evidence="2" key="1">
    <citation type="submission" date="2017-05" db="EMBL/GenBank/DDBJ databases">
        <title>The Genome Sequence of Enterococcus sp. 4G2_DIV0659.</title>
        <authorList>
            <consortium name="The Broad Institute Genomics Platform"/>
            <consortium name="The Broad Institute Genomic Center for Infectious Diseases"/>
            <person name="Earl A."/>
            <person name="Manson A."/>
            <person name="Schwartman J."/>
            <person name="Gilmore M."/>
            <person name="Abouelleil A."/>
            <person name="Cao P."/>
            <person name="Chapman S."/>
            <person name="Cusick C."/>
            <person name="Shea T."/>
            <person name="Young S."/>
            <person name="Neafsey D."/>
            <person name="Nusbaum C."/>
            <person name="Birren B."/>
        </authorList>
    </citation>
    <scope>NUCLEOTIDE SEQUENCE [LARGE SCALE GENOMIC DNA]</scope>
    <source>
        <strain evidence="2">4G2_DIV0659</strain>
    </source>
</reference>
<organism evidence="2">
    <name type="scientific">Candidatus Enterococcus mansonii</name>
    <dbReference type="NCBI Taxonomy" id="1834181"/>
    <lineage>
        <taxon>Bacteria</taxon>
        <taxon>Bacillati</taxon>
        <taxon>Bacillota</taxon>
        <taxon>Bacilli</taxon>
        <taxon>Lactobacillales</taxon>
        <taxon>Enterococcaceae</taxon>
        <taxon>Enterococcus</taxon>
    </lineage>
</organism>
<accession>A0A242CCN0</accession>
<dbReference type="STRING" id="1834181.A5880_002148"/>
<evidence type="ECO:0000313" key="2">
    <source>
        <dbReference type="EMBL" id="OTO07878.1"/>
    </source>
</evidence>
<dbReference type="EMBL" id="NGLE01000003">
    <property type="protein sequence ID" value="OTO07878.1"/>
    <property type="molecule type" value="Genomic_DNA"/>
</dbReference>
<sequence>MDKIVSDIYITSEYDQFKLIKGNRKIRVNRKLENSILEKGILTPLAVNSLLEILDGQHRFNIAKKYGIPVPYYVTISKNMDDIIELNNTAHNWNVQDFINKYVEDGRLSYIQLNELIHRFKKVSVGDLISAARGNLSKSTKDIDVVKEGNFDFVNRIEFETVLSEFDNFIYKTDIKPVSGTFIAFFNMFTIKKFDLDSFIEKVNEQDIKTKIIGIRNGEQLLKRFVKAYNFKLKEGSQKYIEYKMKNNRTIMITDERRKNLIC</sequence>
<evidence type="ECO:0000313" key="3">
    <source>
        <dbReference type="Proteomes" id="UP000195139"/>
    </source>
</evidence>
<dbReference type="Gene3D" id="3.90.1530.10">
    <property type="entry name" value="Conserved hypothetical protein from pyrococcus furiosus pfu- 392566-001, ParB domain"/>
    <property type="match status" value="1"/>
</dbReference>
<dbReference type="OrthoDB" id="2666370at2"/>